<dbReference type="RefSeq" id="WP_096370542.1">
    <property type="nucleotide sequence ID" value="NZ_AP017624.1"/>
</dbReference>
<dbReference type="PANTHER" id="PTHR11766:SF0">
    <property type="entry name" value="TYROSINE--TRNA LIGASE, MITOCHONDRIAL"/>
    <property type="match status" value="1"/>
</dbReference>
<dbReference type="PROSITE" id="PS00178">
    <property type="entry name" value="AA_TRNA_LIGASE_I"/>
    <property type="match status" value="1"/>
</dbReference>
<evidence type="ECO:0000256" key="10">
    <source>
        <dbReference type="ARBA" id="ARBA00060965"/>
    </source>
</evidence>
<dbReference type="InterPro" id="IPR001412">
    <property type="entry name" value="aa-tRNA-synth_I_CS"/>
</dbReference>
<dbReference type="InterPro" id="IPR036986">
    <property type="entry name" value="S4_RNA-bd_sf"/>
</dbReference>
<evidence type="ECO:0000256" key="2">
    <source>
        <dbReference type="ARBA" id="ARBA00022490"/>
    </source>
</evidence>
<name>A0A1B4Y2D6_MYCUL</name>
<proteinExistence type="inferred from homology"/>
<evidence type="ECO:0000256" key="9">
    <source>
        <dbReference type="ARBA" id="ARBA00048248"/>
    </source>
</evidence>
<feature type="binding site" evidence="11">
    <location>
        <position position="177"/>
    </location>
    <ligand>
        <name>L-tyrosine</name>
        <dbReference type="ChEBI" id="CHEBI:58315"/>
    </ligand>
</feature>
<dbReference type="SMART" id="SM00363">
    <property type="entry name" value="S4"/>
    <property type="match status" value="1"/>
</dbReference>
<dbReference type="CDD" id="cd00805">
    <property type="entry name" value="TyrRS_core"/>
    <property type="match status" value="1"/>
</dbReference>
<evidence type="ECO:0000256" key="4">
    <source>
        <dbReference type="ARBA" id="ARBA00022741"/>
    </source>
</evidence>
<evidence type="ECO:0000313" key="15">
    <source>
        <dbReference type="Proteomes" id="UP000218067"/>
    </source>
</evidence>
<feature type="short sequence motif" description="'HIGH' region" evidence="11">
    <location>
        <begin position="47"/>
        <end position="56"/>
    </location>
</feature>
<feature type="binding site" evidence="11">
    <location>
        <position position="240"/>
    </location>
    <ligand>
        <name>ATP</name>
        <dbReference type="ChEBI" id="CHEBI:30616"/>
    </ligand>
</feature>
<dbReference type="AlphaFoldDB" id="A0A1B4Y2D6"/>
<dbReference type="FunFam" id="1.10.240.10:FF:000001">
    <property type="entry name" value="Tyrosine--tRNA ligase"/>
    <property type="match status" value="1"/>
</dbReference>
<dbReference type="GO" id="GO:0006437">
    <property type="term" value="P:tyrosyl-tRNA aminoacylation"/>
    <property type="evidence" value="ECO:0007669"/>
    <property type="project" value="UniProtKB-UniRule"/>
</dbReference>
<evidence type="ECO:0000313" key="14">
    <source>
        <dbReference type="EMBL" id="BAV41214.1"/>
    </source>
</evidence>
<protein>
    <recommendedName>
        <fullName evidence="11">Tyrosine--tRNA ligase</fullName>
        <ecNumber evidence="11">6.1.1.1</ecNumber>
    </recommendedName>
    <alternativeName>
        <fullName evidence="11">Tyrosyl-tRNA synthetase</fullName>
        <shortName evidence="11">TyrRS</shortName>
    </alternativeName>
</protein>
<dbReference type="EMBL" id="AP017624">
    <property type="protein sequence ID" value="BAV41214.1"/>
    <property type="molecule type" value="Genomic_DNA"/>
</dbReference>
<dbReference type="PANTHER" id="PTHR11766">
    <property type="entry name" value="TYROSYL-TRNA SYNTHETASE"/>
    <property type="match status" value="1"/>
</dbReference>
<evidence type="ECO:0000256" key="11">
    <source>
        <dbReference type="HAMAP-Rule" id="MF_02006"/>
    </source>
</evidence>
<dbReference type="GeneID" id="93436643"/>
<dbReference type="CDD" id="cd00165">
    <property type="entry name" value="S4"/>
    <property type="match status" value="1"/>
</dbReference>
<keyword evidence="5 11" id="KW-0067">ATP-binding</keyword>
<dbReference type="InterPro" id="IPR024107">
    <property type="entry name" value="Tyr-tRNA-ligase_bac_1"/>
</dbReference>
<evidence type="ECO:0000256" key="6">
    <source>
        <dbReference type="ARBA" id="ARBA00022884"/>
    </source>
</evidence>
<keyword evidence="8 11" id="KW-0030">Aminoacyl-tRNA synthetase</keyword>
<comment type="subunit">
    <text evidence="11">Homodimer.</text>
</comment>
<evidence type="ECO:0000256" key="12">
    <source>
        <dbReference type="PROSITE-ProRule" id="PRU00182"/>
    </source>
</evidence>
<feature type="short sequence motif" description="'KMSKS' region" evidence="11">
    <location>
        <begin position="237"/>
        <end position="241"/>
    </location>
</feature>
<keyword evidence="7 11" id="KW-0648">Protein biosynthesis</keyword>
<dbReference type="InterPro" id="IPR002942">
    <property type="entry name" value="S4_RNA-bd"/>
</dbReference>
<evidence type="ECO:0000256" key="7">
    <source>
        <dbReference type="ARBA" id="ARBA00022917"/>
    </source>
</evidence>
<dbReference type="FunFam" id="3.40.50.620:FF:000008">
    <property type="entry name" value="Tyrosine--tRNA ligase"/>
    <property type="match status" value="1"/>
</dbReference>
<dbReference type="Gene3D" id="3.10.290.10">
    <property type="entry name" value="RNA-binding S4 domain"/>
    <property type="match status" value="1"/>
</dbReference>
<dbReference type="PRINTS" id="PR01040">
    <property type="entry name" value="TRNASYNTHTYR"/>
</dbReference>
<dbReference type="GO" id="GO:0042803">
    <property type="term" value="F:protein homodimerization activity"/>
    <property type="evidence" value="ECO:0007669"/>
    <property type="project" value="UniProtKB-ARBA"/>
</dbReference>
<evidence type="ECO:0000259" key="13">
    <source>
        <dbReference type="SMART" id="SM00363"/>
    </source>
</evidence>
<organism evidence="14 15">
    <name type="scientific">Mycobacterium ulcerans subsp. shinshuense</name>
    <dbReference type="NCBI Taxonomy" id="1124626"/>
    <lineage>
        <taxon>Bacteria</taxon>
        <taxon>Bacillati</taxon>
        <taxon>Actinomycetota</taxon>
        <taxon>Actinomycetes</taxon>
        <taxon>Mycobacteriales</taxon>
        <taxon>Mycobacteriaceae</taxon>
        <taxon>Mycobacterium</taxon>
        <taxon>Mycobacterium ulcerans group</taxon>
    </lineage>
</organism>
<evidence type="ECO:0000256" key="1">
    <source>
        <dbReference type="ARBA" id="ARBA00004496"/>
    </source>
</evidence>
<feature type="binding site" evidence="11">
    <location>
        <position position="42"/>
    </location>
    <ligand>
        <name>L-tyrosine</name>
        <dbReference type="ChEBI" id="CHEBI:58315"/>
    </ligand>
</feature>
<evidence type="ECO:0000256" key="8">
    <source>
        <dbReference type="ARBA" id="ARBA00023146"/>
    </source>
</evidence>
<dbReference type="InterPro" id="IPR002307">
    <property type="entry name" value="Tyr-tRNA-ligase"/>
</dbReference>
<dbReference type="Pfam" id="PF22421">
    <property type="entry name" value="SYY_C-terminal"/>
    <property type="match status" value="1"/>
</dbReference>
<dbReference type="EC" id="6.1.1.1" evidence="11"/>
<dbReference type="Pfam" id="PF00579">
    <property type="entry name" value="tRNA-synt_1b"/>
    <property type="match status" value="1"/>
</dbReference>
<dbReference type="FunFam" id="3.10.290.10:FF:000014">
    <property type="entry name" value="Tyrosine--tRNA ligase"/>
    <property type="match status" value="1"/>
</dbReference>
<dbReference type="InterPro" id="IPR024088">
    <property type="entry name" value="Tyr-tRNA-ligase_bac-type"/>
</dbReference>
<evidence type="ECO:0000256" key="5">
    <source>
        <dbReference type="ARBA" id="ARBA00022840"/>
    </source>
</evidence>
<comment type="function">
    <text evidence="11">Catalyzes the attachment of tyrosine to tRNA(Tyr) in a two-step reaction: tyrosine is first activated by ATP to form Tyr-AMP and then transferred to the acceptor end of tRNA(Tyr).</text>
</comment>
<keyword evidence="2 11" id="KW-0963">Cytoplasm</keyword>
<dbReference type="Proteomes" id="UP000218067">
    <property type="component" value="Chromosome"/>
</dbReference>
<reference evidence="14 15" key="1">
    <citation type="submission" date="2016-08" db="EMBL/GenBank/DDBJ databases">
        <title>Complete genome sequence of Mycobacterium shinshuense, a subspecies of M. ulcerans.</title>
        <authorList>
            <person name="Yoshida M."/>
            <person name="Ogura Y."/>
            <person name="Hayashi T."/>
            <person name="Hoshino Y."/>
        </authorList>
    </citation>
    <scope>NUCLEOTIDE SEQUENCE [LARGE SCALE GENOMIC DNA]</scope>
    <source>
        <strain evidence="15">ATCC 33728</strain>
    </source>
</reference>
<keyword evidence="6 12" id="KW-0694">RNA-binding</keyword>
<dbReference type="PROSITE" id="PS50889">
    <property type="entry name" value="S4"/>
    <property type="match status" value="1"/>
</dbReference>
<dbReference type="GO" id="GO:0003723">
    <property type="term" value="F:RNA binding"/>
    <property type="evidence" value="ECO:0007669"/>
    <property type="project" value="UniProtKB-KW"/>
</dbReference>
<accession>A0A1B4Y2D6</accession>
<keyword evidence="4 11" id="KW-0547">Nucleotide-binding</keyword>
<feature type="domain" description="RNA-binding S4" evidence="13">
    <location>
        <begin position="363"/>
        <end position="424"/>
    </location>
</feature>
<dbReference type="GO" id="GO:0005524">
    <property type="term" value="F:ATP binding"/>
    <property type="evidence" value="ECO:0007669"/>
    <property type="project" value="UniProtKB-UniRule"/>
</dbReference>
<dbReference type="GO" id="GO:0004831">
    <property type="term" value="F:tyrosine-tRNA ligase activity"/>
    <property type="evidence" value="ECO:0007669"/>
    <property type="project" value="UniProtKB-UniRule"/>
</dbReference>
<dbReference type="InterPro" id="IPR054608">
    <property type="entry name" value="SYY-like_C"/>
</dbReference>
<comment type="subcellular location">
    <subcellularLocation>
        <location evidence="1 11">Cytoplasm</location>
    </subcellularLocation>
</comment>
<evidence type="ECO:0000256" key="3">
    <source>
        <dbReference type="ARBA" id="ARBA00022598"/>
    </source>
</evidence>
<dbReference type="InterPro" id="IPR002305">
    <property type="entry name" value="aa-tRNA-synth_Ic"/>
</dbReference>
<dbReference type="SUPFAM" id="SSF55174">
    <property type="entry name" value="Alpha-L RNA-binding motif"/>
    <property type="match status" value="1"/>
</dbReference>
<dbReference type="Gene3D" id="3.40.50.620">
    <property type="entry name" value="HUPs"/>
    <property type="match status" value="1"/>
</dbReference>
<dbReference type="NCBIfam" id="TIGR00234">
    <property type="entry name" value="tyrS"/>
    <property type="match status" value="1"/>
</dbReference>
<sequence>MSSNSSGSAGILDELGWRGLIAQSTDLDALAANAQRPPLTVYAGFDPTAASLHAGHLVPLLTLRRFQRAGHRPIVLAGGATGMIGDPRDIGERSLNDADTVGNWTERIRGQLERFVDFDGSPTGAIVENNLEWTAAMSTVEFLRDVGKHFSVNVMLDRDTIRRRLEGEGISYTEFSYMLLQANDYVELHRRHGCTLQIGGSDQWGNIIAGVRLVRQKSGAAVHALTVPLVTAADGTKFGKSTGGGSLWLDPEMTSPYAWYQYFVNTADADVIRYLRWFTFLVAEELTELEQATAERAHQRAAQRRLAAELTTLVHGEAATEAVEHASRALFGHGELSRLDEATLRAALRETSIAELEPGTPDGIVDLLVATGLSASKGAARRTIGEGGVSVNNIRVETDEWVPQTSDFLHGRWLVLRRGKRNIAGVERVG</sequence>
<comment type="similarity">
    <text evidence="10 11">Belongs to the class-I aminoacyl-tRNA synthetase family. TyrS type 1 subfamily.</text>
</comment>
<dbReference type="Gene3D" id="1.10.240.10">
    <property type="entry name" value="Tyrosyl-Transfer RNA Synthetase"/>
    <property type="match status" value="1"/>
</dbReference>
<dbReference type="GO" id="GO:0005829">
    <property type="term" value="C:cytosol"/>
    <property type="evidence" value="ECO:0007669"/>
    <property type="project" value="TreeGrafter"/>
</dbReference>
<comment type="catalytic activity">
    <reaction evidence="9 11">
        <text>tRNA(Tyr) + L-tyrosine + ATP = L-tyrosyl-tRNA(Tyr) + AMP + diphosphate + H(+)</text>
        <dbReference type="Rhea" id="RHEA:10220"/>
        <dbReference type="Rhea" id="RHEA-COMP:9706"/>
        <dbReference type="Rhea" id="RHEA-COMP:9707"/>
        <dbReference type="ChEBI" id="CHEBI:15378"/>
        <dbReference type="ChEBI" id="CHEBI:30616"/>
        <dbReference type="ChEBI" id="CHEBI:33019"/>
        <dbReference type="ChEBI" id="CHEBI:58315"/>
        <dbReference type="ChEBI" id="CHEBI:78442"/>
        <dbReference type="ChEBI" id="CHEBI:78536"/>
        <dbReference type="ChEBI" id="CHEBI:456215"/>
        <dbReference type="EC" id="6.1.1.1"/>
    </reaction>
</comment>
<dbReference type="HAMAP" id="MF_02006">
    <property type="entry name" value="Tyr_tRNA_synth_type1"/>
    <property type="match status" value="1"/>
</dbReference>
<dbReference type="SUPFAM" id="SSF52374">
    <property type="entry name" value="Nucleotidylyl transferase"/>
    <property type="match status" value="1"/>
</dbReference>
<keyword evidence="3 11" id="KW-0436">Ligase</keyword>
<gene>
    <name evidence="11 14" type="primary">tyrS</name>
    <name evidence="14" type="ORF">SHTP_2023</name>
</gene>
<feature type="binding site" evidence="11">
    <location>
        <position position="181"/>
    </location>
    <ligand>
        <name>L-tyrosine</name>
        <dbReference type="ChEBI" id="CHEBI:58315"/>
    </ligand>
</feature>
<dbReference type="InterPro" id="IPR014729">
    <property type="entry name" value="Rossmann-like_a/b/a_fold"/>
</dbReference>